<organism evidence="8 9">
    <name type="scientific">Allochromatium humboldtianum</name>
    <dbReference type="NCBI Taxonomy" id="504901"/>
    <lineage>
        <taxon>Bacteria</taxon>
        <taxon>Pseudomonadati</taxon>
        <taxon>Pseudomonadota</taxon>
        <taxon>Gammaproteobacteria</taxon>
        <taxon>Chromatiales</taxon>
        <taxon>Chromatiaceae</taxon>
        <taxon>Allochromatium</taxon>
    </lineage>
</organism>
<comment type="cofactor">
    <cofactor evidence="1 6">
        <name>pyridoxal 5'-phosphate</name>
        <dbReference type="ChEBI" id="CHEBI:597326"/>
    </cofactor>
</comment>
<proteinExistence type="inferred from homology"/>
<evidence type="ECO:0000256" key="5">
    <source>
        <dbReference type="ARBA" id="ARBA00022898"/>
    </source>
</evidence>
<dbReference type="InterPro" id="IPR015421">
    <property type="entry name" value="PyrdxlP-dep_Trfase_major"/>
</dbReference>
<keyword evidence="5" id="KW-0663">Pyridoxal phosphate</keyword>
<dbReference type="CDD" id="cd00609">
    <property type="entry name" value="AAT_like"/>
    <property type="match status" value="1"/>
</dbReference>
<dbReference type="GO" id="GO:0008483">
    <property type="term" value="F:transaminase activity"/>
    <property type="evidence" value="ECO:0007669"/>
    <property type="project" value="UniProtKB-KW"/>
</dbReference>
<dbReference type="Proteomes" id="UP000592294">
    <property type="component" value="Unassembled WGS sequence"/>
</dbReference>
<evidence type="ECO:0000313" key="9">
    <source>
        <dbReference type="Proteomes" id="UP000592294"/>
    </source>
</evidence>
<evidence type="ECO:0000313" key="8">
    <source>
        <dbReference type="EMBL" id="NVZ08903.1"/>
    </source>
</evidence>
<dbReference type="InterPro" id="IPR015424">
    <property type="entry name" value="PyrdxlP-dep_Trfase"/>
</dbReference>
<evidence type="ECO:0000256" key="2">
    <source>
        <dbReference type="ARBA" id="ARBA00007441"/>
    </source>
</evidence>
<dbReference type="PROSITE" id="PS00105">
    <property type="entry name" value="AA_TRANSFER_CLASS_1"/>
    <property type="match status" value="1"/>
</dbReference>
<comment type="similarity">
    <text evidence="2 6">Belongs to the class-I pyridoxal-phosphate-dependent aminotransferase family.</text>
</comment>
<keyword evidence="4 6" id="KW-0808">Transferase</keyword>
<dbReference type="AlphaFoldDB" id="A0A850RIQ5"/>
<dbReference type="Gene3D" id="3.40.640.10">
    <property type="entry name" value="Type I PLP-dependent aspartate aminotransferase-like (Major domain)"/>
    <property type="match status" value="1"/>
</dbReference>
<dbReference type="InterPro" id="IPR050596">
    <property type="entry name" value="AspAT/PAT-like"/>
</dbReference>
<name>A0A850RIQ5_9GAMM</name>
<reference evidence="8 9" key="1">
    <citation type="submission" date="2020-06" db="EMBL/GenBank/DDBJ databases">
        <title>Whole-genome sequence of Allochromatium humboldtianum DSM 21881, type strain.</title>
        <authorList>
            <person name="Kyndt J.A."/>
            <person name="Meyer T.E."/>
        </authorList>
    </citation>
    <scope>NUCLEOTIDE SEQUENCE [LARGE SCALE GENOMIC DNA]</scope>
    <source>
        <strain evidence="8 9">DSM 21881</strain>
    </source>
</reference>
<feature type="domain" description="Aminotransferase class I/classII large" evidence="7">
    <location>
        <begin position="48"/>
        <end position="397"/>
    </location>
</feature>
<dbReference type="Pfam" id="PF00155">
    <property type="entry name" value="Aminotran_1_2"/>
    <property type="match status" value="1"/>
</dbReference>
<evidence type="ECO:0000256" key="3">
    <source>
        <dbReference type="ARBA" id="ARBA00022576"/>
    </source>
</evidence>
<gene>
    <name evidence="8" type="ORF">HW932_06475</name>
</gene>
<evidence type="ECO:0000256" key="4">
    <source>
        <dbReference type="ARBA" id="ARBA00022679"/>
    </source>
</evidence>
<dbReference type="InterPro" id="IPR004839">
    <property type="entry name" value="Aminotransferase_I/II_large"/>
</dbReference>
<evidence type="ECO:0000259" key="7">
    <source>
        <dbReference type="Pfam" id="PF00155"/>
    </source>
</evidence>
<protein>
    <recommendedName>
        <fullName evidence="6">Aminotransferase</fullName>
        <ecNumber evidence="6">2.6.1.-</ecNumber>
    </recommendedName>
</protein>
<dbReference type="PANTHER" id="PTHR46383">
    <property type="entry name" value="ASPARTATE AMINOTRANSFERASE"/>
    <property type="match status" value="1"/>
</dbReference>
<keyword evidence="3 6" id="KW-0032">Aminotransferase</keyword>
<comment type="caution">
    <text evidence="8">The sequence shown here is derived from an EMBL/GenBank/DDBJ whole genome shotgun (WGS) entry which is preliminary data.</text>
</comment>
<sequence length="413" mass="44677">MAGRAIEDRSMAERPASRLAERACRVEPFHVMRLLGRARELEAAGRSIVHLEVGEPDFPTPEPILAAGRAALDAGLTHYTPAAGLPALRQAIAAHYAQRHGVEVEPARVLVTPGASGALQLVFSVLLEPGDRVILGDPSYPCYRQMLGLMGAEPVAVPLGPETGYRLTPERLEAAWMPGTRAVVVASPANPTGAVTSLDELRALQAICRARGAALIVDEIYRGLTYDVPDTTALALAGEDLYVIDSFSKYFGMTGWRVGWVVGPEDAVAVMDRLAQNLFIAANTPAQHAALAAFAPETTAVLEQRRAIFQQRRDRLLPALRALGFGLPGAPDGAFYLYARLPEWLEMDSMDFATRLLEEAGVALTPGQDFGTHACDRHVRLAYTRDFEVLDEGARRIGEFFADSGSTKKKPQV</sequence>
<dbReference type="GO" id="GO:0006520">
    <property type="term" value="P:amino acid metabolic process"/>
    <property type="evidence" value="ECO:0007669"/>
    <property type="project" value="InterPro"/>
</dbReference>
<dbReference type="InterPro" id="IPR004838">
    <property type="entry name" value="NHTrfase_class1_PyrdxlP-BS"/>
</dbReference>
<evidence type="ECO:0000256" key="1">
    <source>
        <dbReference type="ARBA" id="ARBA00001933"/>
    </source>
</evidence>
<dbReference type="EC" id="2.6.1.-" evidence="6"/>
<dbReference type="SUPFAM" id="SSF53383">
    <property type="entry name" value="PLP-dependent transferases"/>
    <property type="match status" value="1"/>
</dbReference>
<evidence type="ECO:0000256" key="6">
    <source>
        <dbReference type="RuleBase" id="RU000481"/>
    </source>
</evidence>
<dbReference type="GO" id="GO:0030170">
    <property type="term" value="F:pyridoxal phosphate binding"/>
    <property type="evidence" value="ECO:0007669"/>
    <property type="project" value="InterPro"/>
</dbReference>
<dbReference type="EMBL" id="JABZEO010000003">
    <property type="protein sequence ID" value="NVZ08903.1"/>
    <property type="molecule type" value="Genomic_DNA"/>
</dbReference>
<dbReference type="PANTHER" id="PTHR46383:SF2">
    <property type="entry name" value="AMINOTRANSFERASE"/>
    <property type="match status" value="1"/>
</dbReference>
<keyword evidence="9" id="KW-1185">Reference proteome</keyword>
<accession>A0A850RIQ5</accession>